<evidence type="ECO:0000256" key="1">
    <source>
        <dbReference type="ARBA" id="ARBA00021141"/>
    </source>
</evidence>
<organism evidence="6 7">
    <name type="scientific">Hydnum rufescens UP504</name>
    <dbReference type="NCBI Taxonomy" id="1448309"/>
    <lineage>
        <taxon>Eukaryota</taxon>
        <taxon>Fungi</taxon>
        <taxon>Dikarya</taxon>
        <taxon>Basidiomycota</taxon>
        <taxon>Agaricomycotina</taxon>
        <taxon>Agaricomycetes</taxon>
        <taxon>Cantharellales</taxon>
        <taxon>Hydnaceae</taxon>
        <taxon>Hydnum</taxon>
    </lineage>
</organism>
<feature type="domain" description="RRM" evidence="5">
    <location>
        <begin position="32"/>
        <end position="113"/>
    </location>
</feature>
<reference evidence="6" key="1">
    <citation type="journal article" date="2020" name="Nat. Commun.">
        <title>Large-scale genome sequencing of mycorrhizal fungi provides insights into the early evolution of symbiotic traits.</title>
        <authorList>
            <person name="Miyauchi S."/>
            <person name="Kiss E."/>
            <person name="Kuo A."/>
            <person name="Drula E."/>
            <person name="Kohler A."/>
            <person name="Sanchez-Garcia M."/>
            <person name="Morin E."/>
            <person name="Andreopoulos B."/>
            <person name="Barry K.W."/>
            <person name="Bonito G."/>
            <person name="Buee M."/>
            <person name="Carver A."/>
            <person name="Chen C."/>
            <person name="Cichocki N."/>
            <person name="Clum A."/>
            <person name="Culley D."/>
            <person name="Crous P.W."/>
            <person name="Fauchery L."/>
            <person name="Girlanda M."/>
            <person name="Hayes R.D."/>
            <person name="Keri Z."/>
            <person name="LaButti K."/>
            <person name="Lipzen A."/>
            <person name="Lombard V."/>
            <person name="Magnuson J."/>
            <person name="Maillard F."/>
            <person name="Murat C."/>
            <person name="Nolan M."/>
            <person name="Ohm R.A."/>
            <person name="Pangilinan J."/>
            <person name="Pereira M.F."/>
            <person name="Perotto S."/>
            <person name="Peter M."/>
            <person name="Pfister S."/>
            <person name="Riley R."/>
            <person name="Sitrit Y."/>
            <person name="Stielow J.B."/>
            <person name="Szollosi G."/>
            <person name="Zifcakova L."/>
            <person name="Stursova M."/>
            <person name="Spatafora J.W."/>
            <person name="Tedersoo L."/>
            <person name="Vaario L.M."/>
            <person name="Yamada A."/>
            <person name="Yan M."/>
            <person name="Wang P."/>
            <person name="Xu J."/>
            <person name="Bruns T."/>
            <person name="Baldrian P."/>
            <person name="Vilgalys R."/>
            <person name="Dunand C."/>
            <person name="Henrissat B."/>
            <person name="Grigoriev I.V."/>
            <person name="Hibbett D."/>
            <person name="Nagy L.G."/>
            <person name="Martin F.M."/>
        </authorList>
    </citation>
    <scope>NUCLEOTIDE SEQUENCE</scope>
    <source>
        <strain evidence="6">UP504</strain>
    </source>
</reference>
<dbReference type="InterPro" id="IPR012677">
    <property type="entry name" value="Nucleotide-bd_a/b_plait_sf"/>
</dbReference>
<dbReference type="InterPro" id="IPR039157">
    <property type="entry name" value="RBM18_RRM"/>
</dbReference>
<dbReference type="PROSITE" id="PS50102">
    <property type="entry name" value="RRM"/>
    <property type="match status" value="1"/>
</dbReference>
<comment type="caution">
    <text evidence="6">The sequence shown here is derived from an EMBL/GenBank/DDBJ whole genome shotgun (WGS) entry which is preliminary data.</text>
</comment>
<evidence type="ECO:0000256" key="4">
    <source>
        <dbReference type="SAM" id="MobiDB-lite"/>
    </source>
</evidence>
<keyword evidence="7" id="KW-1185">Reference proteome</keyword>
<dbReference type="SMART" id="SM00360">
    <property type="entry name" value="RRM"/>
    <property type="match status" value="1"/>
</dbReference>
<dbReference type="CDD" id="cd12355">
    <property type="entry name" value="RRM_RBM18"/>
    <property type="match status" value="1"/>
</dbReference>
<dbReference type="AlphaFoldDB" id="A0A9P6DS02"/>
<evidence type="ECO:0000313" key="6">
    <source>
        <dbReference type="EMBL" id="KAF9511627.1"/>
    </source>
</evidence>
<dbReference type="Proteomes" id="UP000886523">
    <property type="component" value="Unassembled WGS sequence"/>
</dbReference>
<dbReference type="InterPro" id="IPR035979">
    <property type="entry name" value="RBD_domain_sf"/>
</dbReference>
<dbReference type="Gene3D" id="3.30.70.330">
    <property type="match status" value="1"/>
</dbReference>
<dbReference type="PANTHER" id="PTHR48038">
    <property type="entry name" value="RIBONUCLEOPROTEIN RB97D"/>
    <property type="match status" value="1"/>
</dbReference>
<evidence type="ECO:0000256" key="2">
    <source>
        <dbReference type="ARBA" id="ARBA00030780"/>
    </source>
</evidence>
<evidence type="ECO:0000256" key="3">
    <source>
        <dbReference type="PROSITE-ProRule" id="PRU00176"/>
    </source>
</evidence>
<dbReference type="GO" id="GO:0003723">
    <property type="term" value="F:RNA binding"/>
    <property type="evidence" value="ECO:0007669"/>
    <property type="project" value="UniProtKB-UniRule"/>
</dbReference>
<dbReference type="EMBL" id="MU128997">
    <property type="protein sequence ID" value="KAF9511627.1"/>
    <property type="molecule type" value="Genomic_DNA"/>
</dbReference>
<dbReference type="InterPro" id="IPR000504">
    <property type="entry name" value="RRM_dom"/>
</dbReference>
<protein>
    <recommendedName>
        <fullName evidence="1">Probable RNA-binding protein 18</fullName>
    </recommendedName>
    <alternativeName>
        <fullName evidence="2">RNA-binding motif protein 18</fullName>
    </alternativeName>
</protein>
<accession>A0A9P6DS02</accession>
<keyword evidence="3" id="KW-0694">RNA-binding</keyword>
<dbReference type="InterPro" id="IPR003954">
    <property type="entry name" value="RRM_euk-type"/>
</dbReference>
<feature type="region of interest" description="Disordered" evidence="4">
    <location>
        <begin position="1"/>
        <end position="20"/>
    </location>
</feature>
<sequence length="197" mass="21330">MTSHPALTFPTPQGESQAPVVSTAAPPVIRKDRLYVGNLHPTVDEYTLLQIFSKCGKISRMDYLFHKSGPSKGKPRGYAFIEYSNPEDANKALAALHNRVVRGRKLVVTFATQTPYPESSSSLSSTTRTGPRRHASEASRPTALSLIKTHARPENTQAKIAALEAKLKQMQAPPGGEGDSAKGLGSLPKKPPAPHRR</sequence>
<proteinExistence type="predicted"/>
<feature type="region of interest" description="Disordered" evidence="4">
    <location>
        <begin position="114"/>
        <end position="197"/>
    </location>
</feature>
<dbReference type="SUPFAM" id="SSF54928">
    <property type="entry name" value="RNA-binding domain, RBD"/>
    <property type="match status" value="1"/>
</dbReference>
<dbReference type="Pfam" id="PF00076">
    <property type="entry name" value="RRM_1"/>
    <property type="match status" value="1"/>
</dbReference>
<dbReference type="SMART" id="SM00361">
    <property type="entry name" value="RRM_1"/>
    <property type="match status" value="1"/>
</dbReference>
<name>A0A9P6DS02_9AGAM</name>
<evidence type="ECO:0000313" key="7">
    <source>
        <dbReference type="Proteomes" id="UP000886523"/>
    </source>
</evidence>
<evidence type="ECO:0000259" key="5">
    <source>
        <dbReference type="PROSITE" id="PS50102"/>
    </source>
</evidence>
<gene>
    <name evidence="6" type="ORF">BS47DRAFT_1346391</name>
</gene>
<dbReference type="PANTHER" id="PTHR48038:SF1">
    <property type="entry name" value="RIBONUCLEOPROTEIN RB97D"/>
    <property type="match status" value="1"/>
</dbReference>
<dbReference type="OrthoDB" id="6730379at2759"/>